<dbReference type="GO" id="GO:0016020">
    <property type="term" value="C:membrane"/>
    <property type="evidence" value="ECO:0007669"/>
    <property type="project" value="UniProtKB-SubCell"/>
</dbReference>
<dbReference type="PANTHER" id="PTHR32093:SF121">
    <property type="entry name" value="LEUCINE-RICH REPEAT EXTENSIN-LIKE PROTEIN 6"/>
    <property type="match status" value="1"/>
</dbReference>
<feature type="region of interest" description="Disordered" evidence="12">
    <location>
        <begin position="336"/>
        <end position="358"/>
    </location>
</feature>
<dbReference type="FunFam" id="3.80.10.10:FF:000224">
    <property type="entry name" value="Leucine-rich repeat extensin-like protein 1"/>
    <property type="match status" value="1"/>
</dbReference>
<keyword evidence="10" id="KW-0379">Hydroxylation</keyword>
<evidence type="ECO:0000256" key="4">
    <source>
        <dbReference type="ARBA" id="ARBA00022525"/>
    </source>
</evidence>
<feature type="chain" id="PRO_5004549949" description="Cell wall hydroxyproline-rich glycoprotein" evidence="13">
    <location>
        <begin position="22"/>
        <end position="358"/>
    </location>
</feature>
<keyword evidence="9" id="KW-0325">Glycoprotein</keyword>
<feature type="signal peptide" evidence="13">
    <location>
        <begin position="1"/>
        <end position="21"/>
    </location>
</feature>
<dbReference type="Proteomes" id="UP000015453">
    <property type="component" value="Unassembled WGS sequence"/>
</dbReference>
<evidence type="ECO:0000256" key="1">
    <source>
        <dbReference type="ARBA" id="ARBA00004191"/>
    </source>
</evidence>
<dbReference type="EMBL" id="AUSU01003427">
    <property type="protein sequence ID" value="EPS66877.1"/>
    <property type="molecule type" value="Genomic_DNA"/>
</dbReference>
<dbReference type="Gene3D" id="3.80.10.10">
    <property type="entry name" value="Ribonuclease Inhibitor"/>
    <property type="match status" value="1"/>
</dbReference>
<keyword evidence="3" id="KW-0134">Cell wall</keyword>
<evidence type="ECO:0000256" key="8">
    <source>
        <dbReference type="ARBA" id="ARBA00023136"/>
    </source>
</evidence>
<dbReference type="SUPFAM" id="SSF52058">
    <property type="entry name" value="L domain-like"/>
    <property type="match status" value="1"/>
</dbReference>
<accession>S8E3R0</accession>
<organism evidence="14 15">
    <name type="scientific">Genlisea aurea</name>
    <dbReference type="NCBI Taxonomy" id="192259"/>
    <lineage>
        <taxon>Eukaryota</taxon>
        <taxon>Viridiplantae</taxon>
        <taxon>Streptophyta</taxon>
        <taxon>Embryophyta</taxon>
        <taxon>Tracheophyta</taxon>
        <taxon>Spermatophyta</taxon>
        <taxon>Magnoliopsida</taxon>
        <taxon>eudicotyledons</taxon>
        <taxon>Gunneridae</taxon>
        <taxon>Pentapetalae</taxon>
        <taxon>asterids</taxon>
        <taxon>lamiids</taxon>
        <taxon>Lamiales</taxon>
        <taxon>Lentibulariaceae</taxon>
        <taxon>Genlisea</taxon>
    </lineage>
</organism>
<proteinExistence type="predicted"/>
<sequence>MYLIPCLFFFISSALQLAVSGGDFIPDPGCPTPNPRLFAASLAIQALLHSITDDPKGFTANWYGPDVCSYKGIVCAPPPDDPDSTTVAGIDLNHANIAGTLPEELGLLTDLAIFHLNSNRFTGTVPEGFSDMKLLYEFDISNNLFSGYFPEVVLRIPSLKYLDLRFNTFVGKIPAAVFDLKLDAFFFNNNGFTFSLPSSLGNSSVSVLVAANVAGIGSLPPDIGRLSGTLTEIVLLNSGLSGVLPAEIGQLTELTVLDVSFNNLTGTLPESIGNLARLEQLNVGHNRLSGDIPESICLLPNLQNFTYSDNYFCSAPDSCDDLRNSDGADNCIPCEDNQRSDEECRPFCPEESDDCSDD</sequence>
<dbReference type="AlphaFoldDB" id="S8E3R0"/>
<reference evidence="14 15" key="1">
    <citation type="journal article" date="2013" name="BMC Genomics">
        <title>The miniature genome of a carnivorous plant Genlisea aurea contains a low number of genes and short non-coding sequences.</title>
        <authorList>
            <person name="Leushkin E.V."/>
            <person name="Sutormin R.A."/>
            <person name="Nabieva E.R."/>
            <person name="Penin A.A."/>
            <person name="Kondrashov A.S."/>
            <person name="Logacheva M.D."/>
        </authorList>
    </citation>
    <scope>NUCLEOTIDE SEQUENCE [LARGE SCALE GENOMIC DNA]</scope>
</reference>
<evidence type="ECO:0000256" key="3">
    <source>
        <dbReference type="ARBA" id="ARBA00022512"/>
    </source>
</evidence>
<keyword evidence="15" id="KW-1185">Reference proteome</keyword>
<evidence type="ECO:0000256" key="6">
    <source>
        <dbReference type="ARBA" id="ARBA00022729"/>
    </source>
</evidence>
<dbReference type="PANTHER" id="PTHR32093">
    <property type="entry name" value="LEUCINE-RICH REPEAT EXTENSIN-LIKE PROTEIN 3-RELATED"/>
    <property type="match status" value="1"/>
</dbReference>
<evidence type="ECO:0000256" key="12">
    <source>
        <dbReference type="SAM" id="MobiDB-lite"/>
    </source>
</evidence>
<name>S8E3R0_9LAMI</name>
<evidence type="ECO:0000256" key="13">
    <source>
        <dbReference type="SAM" id="SignalP"/>
    </source>
</evidence>
<evidence type="ECO:0000256" key="2">
    <source>
        <dbReference type="ARBA" id="ARBA00004370"/>
    </source>
</evidence>
<dbReference type="InterPro" id="IPR032675">
    <property type="entry name" value="LRR_dom_sf"/>
</dbReference>
<dbReference type="Pfam" id="PF13855">
    <property type="entry name" value="LRR_8"/>
    <property type="match status" value="2"/>
</dbReference>
<keyword evidence="8" id="KW-0472">Membrane</keyword>
<dbReference type="InterPro" id="IPR001611">
    <property type="entry name" value="Leu-rich_rpt"/>
</dbReference>
<keyword evidence="5" id="KW-0433">Leucine-rich repeat</keyword>
<dbReference type="OrthoDB" id="676979at2759"/>
<evidence type="ECO:0000256" key="5">
    <source>
        <dbReference type="ARBA" id="ARBA00022614"/>
    </source>
</evidence>
<evidence type="ECO:0000256" key="9">
    <source>
        <dbReference type="ARBA" id="ARBA00023180"/>
    </source>
</evidence>
<feature type="compositionally biased region" description="Basic and acidic residues" evidence="12">
    <location>
        <begin position="336"/>
        <end position="345"/>
    </location>
</feature>
<gene>
    <name evidence="14" type="ORF">M569_07899</name>
</gene>
<evidence type="ECO:0000313" key="14">
    <source>
        <dbReference type="EMBL" id="EPS66877.1"/>
    </source>
</evidence>
<dbReference type="InterPro" id="IPR051582">
    <property type="entry name" value="LRR_extensin-like_regulator"/>
</dbReference>
<evidence type="ECO:0000256" key="10">
    <source>
        <dbReference type="ARBA" id="ARBA00023278"/>
    </source>
</evidence>
<comment type="caution">
    <text evidence="14">The sequence shown here is derived from an EMBL/GenBank/DDBJ whole genome shotgun (WGS) entry which is preliminary data.</text>
</comment>
<evidence type="ECO:0000256" key="11">
    <source>
        <dbReference type="ARBA" id="ARBA00041871"/>
    </source>
</evidence>
<evidence type="ECO:0000256" key="7">
    <source>
        <dbReference type="ARBA" id="ARBA00022737"/>
    </source>
</evidence>
<keyword evidence="6 13" id="KW-0732">Signal</keyword>
<comment type="subcellular location">
    <subcellularLocation>
        <location evidence="2">Membrane</location>
    </subcellularLocation>
    <subcellularLocation>
        <location evidence="1">Secreted</location>
        <location evidence="1">Cell wall</location>
    </subcellularLocation>
</comment>
<keyword evidence="7" id="KW-0677">Repeat</keyword>
<keyword evidence="4" id="KW-0964">Secreted</keyword>
<dbReference type="FunFam" id="3.80.10.10:FF:000041">
    <property type="entry name" value="LRR receptor-like serine/threonine-protein kinase ERECTA"/>
    <property type="match status" value="1"/>
</dbReference>
<protein>
    <recommendedName>
        <fullName evidence="11">Cell wall hydroxyproline-rich glycoprotein</fullName>
    </recommendedName>
</protein>
<evidence type="ECO:0000313" key="15">
    <source>
        <dbReference type="Proteomes" id="UP000015453"/>
    </source>
</evidence>